<evidence type="ECO:0008006" key="3">
    <source>
        <dbReference type="Google" id="ProtNLM"/>
    </source>
</evidence>
<proteinExistence type="predicted"/>
<reference evidence="1" key="1">
    <citation type="submission" date="2014-09" db="EMBL/GenBank/DDBJ databases">
        <title>Genome sequence of the luminous mushroom Mycena chlorophos for searching fungal bioluminescence genes.</title>
        <authorList>
            <person name="Tanaka Y."/>
            <person name="Kasuga D."/>
            <person name="Oba Y."/>
            <person name="Hase S."/>
            <person name="Sato K."/>
            <person name="Oba Y."/>
            <person name="Sakakibara Y."/>
        </authorList>
    </citation>
    <scope>NUCLEOTIDE SEQUENCE</scope>
</reference>
<gene>
    <name evidence="1" type="ORF">MCHLO_02551</name>
</gene>
<organism evidence="1 2">
    <name type="scientific">Mycena chlorophos</name>
    <name type="common">Agaric fungus</name>
    <name type="synonym">Agaricus chlorophos</name>
    <dbReference type="NCBI Taxonomy" id="658473"/>
    <lineage>
        <taxon>Eukaryota</taxon>
        <taxon>Fungi</taxon>
        <taxon>Dikarya</taxon>
        <taxon>Basidiomycota</taxon>
        <taxon>Agaricomycotina</taxon>
        <taxon>Agaricomycetes</taxon>
        <taxon>Agaricomycetidae</taxon>
        <taxon>Agaricales</taxon>
        <taxon>Marasmiineae</taxon>
        <taxon>Mycenaceae</taxon>
        <taxon>Mycena</taxon>
    </lineage>
</organism>
<evidence type="ECO:0000313" key="2">
    <source>
        <dbReference type="Proteomes" id="UP000815677"/>
    </source>
</evidence>
<sequence length="403" mass="44775">MATAATRRITRGAVIAGRVPALPSIRDLTASTNKGGAFLQLNPVDLPPEVVSLICEEVCDRETLAYLCRTSRAFLSIAQHALYQTVELEDLPESSIMPFFLAVAHRSHLAARVHSLTVQIPPGRAMRQEFAEKFATALRVCVNLKDLAILCRKNALPNTDTDHTWIFDYCQFHLTTFVNSYFEFGRKLLPFLEGQSQLRVLVANRGLTMIHPEIFSPPRMPNLVAVCGYIKFLSKERPLERIETSLVVREDIAVLPIFGHFSATLTTLNLLITQRLFPAEVMRQVSGLCPALRHFVVRELHTSNPRRTLGLAASLPENPTYLMAFTQLETFAFILVAGSNERGDASLKAAARMVADACPTLRRVVVGNQHRGSCMAARTVVGGMVTLTEGKRVTLDDVSMFWE</sequence>
<dbReference type="Proteomes" id="UP000815677">
    <property type="component" value="Unassembled WGS sequence"/>
</dbReference>
<evidence type="ECO:0000313" key="1">
    <source>
        <dbReference type="EMBL" id="GAT44952.1"/>
    </source>
</evidence>
<accession>A0ABQ0L1T3</accession>
<protein>
    <recommendedName>
        <fullName evidence="3">F-box domain-containing protein</fullName>
    </recommendedName>
</protein>
<keyword evidence="2" id="KW-1185">Reference proteome</keyword>
<name>A0ABQ0L1T3_MYCCL</name>
<dbReference type="EMBL" id="DF840395">
    <property type="protein sequence ID" value="GAT44952.1"/>
    <property type="molecule type" value="Genomic_DNA"/>
</dbReference>